<reference evidence="1 2" key="1">
    <citation type="submission" date="2022-01" db="EMBL/GenBank/DDBJ databases">
        <title>Octadecabacter sp. nov., isolated from a marine alga.</title>
        <authorList>
            <person name="Jin M.S."/>
            <person name="Kim H.M."/>
            <person name="Han D.M."/>
            <person name="Jung J.J."/>
            <person name="Jeon C.O."/>
        </authorList>
    </citation>
    <scope>NUCLEOTIDE SEQUENCE [LARGE SCALE GENOMIC DNA]</scope>
    <source>
        <strain evidence="1 2">G9-8</strain>
    </source>
</reference>
<proteinExistence type="predicted"/>
<protein>
    <recommendedName>
        <fullName evidence="3">Barstar (barnase inhibitor) domain-containing protein</fullName>
    </recommendedName>
</protein>
<gene>
    <name evidence="1" type="ORF">L0664_17010</name>
</gene>
<evidence type="ECO:0000313" key="2">
    <source>
        <dbReference type="Proteomes" id="UP001200557"/>
    </source>
</evidence>
<evidence type="ECO:0000313" key="1">
    <source>
        <dbReference type="EMBL" id="MCF2872770.1"/>
    </source>
</evidence>
<dbReference type="EMBL" id="JAKGAQ010000005">
    <property type="protein sequence ID" value="MCF2872770.1"/>
    <property type="molecule type" value="Genomic_DNA"/>
</dbReference>
<accession>A0ABS9CZR4</accession>
<name>A0ABS9CZR4_9RHOB</name>
<sequence length="139" mass="15747">MPVTYKIFHDPILVFIRYFGHVTLPDIAQALKQFSKEGANYQGQPHFFDFSRVTSYDVDYNEFFKLIGHLADAYPQSTGEHLFVFFAPDGPPADLSAILRVPYAQSPTLLVRIARTPEQAFDILGNERPEVLAQLNIDA</sequence>
<evidence type="ECO:0008006" key="3">
    <source>
        <dbReference type="Google" id="ProtNLM"/>
    </source>
</evidence>
<dbReference type="RefSeq" id="WP_235227095.1">
    <property type="nucleotide sequence ID" value="NZ_JAKGAQ010000005.1"/>
</dbReference>
<keyword evidence="2" id="KW-1185">Reference proteome</keyword>
<organism evidence="1 2">
    <name type="scientific">Octadecabacter dasysiphoniae</name>
    <dbReference type="NCBI Taxonomy" id="2909341"/>
    <lineage>
        <taxon>Bacteria</taxon>
        <taxon>Pseudomonadati</taxon>
        <taxon>Pseudomonadota</taxon>
        <taxon>Alphaproteobacteria</taxon>
        <taxon>Rhodobacterales</taxon>
        <taxon>Roseobacteraceae</taxon>
        <taxon>Octadecabacter</taxon>
    </lineage>
</organism>
<dbReference type="Proteomes" id="UP001200557">
    <property type="component" value="Unassembled WGS sequence"/>
</dbReference>
<comment type="caution">
    <text evidence="1">The sequence shown here is derived from an EMBL/GenBank/DDBJ whole genome shotgun (WGS) entry which is preliminary data.</text>
</comment>